<comment type="caution">
    <text evidence="2">The sequence shown here is derived from an EMBL/GenBank/DDBJ whole genome shotgun (WGS) entry which is preliminary data.</text>
</comment>
<dbReference type="EMBL" id="BLXT01002311">
    <property type="protein sequence ID" value="GFN93072.1"/>
    <property type="molecule type" value="Genomic_DNA"/>
</dbReference>
<sequence length="76" mass="8491">ASAPVRPRQYPPPGISKASAPVRRCQKPHLAEKVKGQVKLVVEKKILFQGKICIDHEIFWINSAESSHETALIKYA</sequence>
<proteinExistence type="predicted"/>
<reference evidence="2 3" key="1">
    <citation type="journal article" date="2021" name="Elife">
        <title>Chloroplast acquisition without the gene transfer in kleptoplastic sea slugs, Plakobranchus ocellatus.</title>
        <authorList>
            <person name="Maeda T."/>
            <person name="Takahashi S."/>
            <person name="Yoshida T."/>
            <person name="Shimamura S."/>
            <person name="Takaki Y."/>
            <person name="Nagai Y."/>
            <person name="Toyoda A."/>
            <person name="Suzuki Y."/>
            <person name="Arimoto A."/>
            <person name="Ishii H."/>
            <person name="Satoh N."/>
            <person name="Nishiyama T."/>
            <person name="Hasebe M."/>
            <person name="Maruyama T."/>
            <person name="Minagawa J."/>
            <person name="Obokata J."/>
            <person name="Shigenobu S."/>
        </authorList>
    </citation>
    <scope>NUCLEOTIDE SEQUENCE [LARGE SCALE GENOMIC DNA]</scope>
</reference>
<organism evidence="2 3">
    <name type="scientific">Plakobranchus ocellatus</name>
    <dbReference type="NCBI Taxonomy" id="259542"/>
    <lineage>
        <taxon>Eukaryota</taxon>
        <taxon>Metazoa</taxon>
        <taxon>Spiralia</taxon>
        <taxon>Lophotrochozoa</taxon>
        <taxon>Mollusca</taxon>
        <taxon>Gastropoda</taxon>
        <taxon>Heterobranchia</taxon>
        <taxon>Euthyneura</taxon>
        <taxon>Panpulmonata</taxon>
        <taxon>Sacoglossa</taxon>
        <taxon>Placobranchoidea</taxon>
        <taxon>Plakobranchidae</taxon>
        <taxon>Plakobranchus</taxon>
    </lineage>
</organism>
<feature type="region of interest" description="Disordered" evidence="1">
    <location>
        <begin position="1"/>
        <end position="22"/>
    </location>
</feature>
<feature type="non-terminal residue" evidence="2">
    <location>
        <position position="1"/>
    </location>
</feature>
<evidence type="ECO:0000313" key="3">
    <source>
        <dbReference type="Proteomes" id="UP000735302"/>
    </source>
</evidence>
<accession>A0AAV3ZER7</accession>
<gene>
    <name evidence="2" type="ORF">PoB_001957800</name>
</gene>
<keyword evidence="3" id="KW-1185">Reference proteome</keyword>
<name>A0AAV3ZER7_9GAST</name>
<dbReference type="Proteomes" id="UP000735302">
    <property type="component" value="Unassembled WGS sequence"/>
</dbReference>
<protein>
    <submittedName>
        <fullName evidence="2">Uncharacterized protein</fullName>
    </submittedName>
</protein>
<dbReference type="AlphaFoldDB" id="A0AAV3ZER7"/>
<evidence type="ECO:0000256" key="1">
    <source>
        <dbReference type="SAM" id="MobiDB-lite"/>
    </source>
</evidence>
<evidence type="ECO:0000313" key="2">
    <source>
        <dbReference type="EMBL" id="GFN93072.1"/>
    </source>
</evidence>